<gene>
    <name evidence="4" type="ORF">CLV63_103295</name>
</gene>
<proteinExistence type="predicted"/>
<dbReference type="Proteomes" id="UP000240542">
    <property type="component" value="Unassembled WGS sequence"/>
</dbReference>
<reference evidence="4 5" key="1">
    <citation type="submission" date="2018-03" db="EMBL/GenBank/DDBJ databases">
        <title>Genomic Encyclopedia of Archaeal and Bacterial Type Strains, Phase II (KMG-II): from individual species to whole genera.</title>
        <authorList>
            <person name="Goeker M."/>
        </authorList>
    </citation>
    <scope>NUCLEOTIDE SEQUENCE [LARGE SCALE GENOMIC DNA]</scope>
    <source>
        <strain evidence="4 5">DSM 45312</strain>
    </source>
</reference>
<dbReference type="GO" id="GO:0008745">
    <property type="term" value="F:N-acetylmuramoyl-L-alanine amidase activity"/>
    <property type="evidence" value="ECO:0007669"/>
    <property type="project" value="InterPro"/>
</dbReference>
<dbReference type="Gene3D" id="3.40.630.40">
    <property type="entry name" value="Zn-dependent exopeptidases"/>
    <property type="match status" value="1"/>
</dbReference>
<dbReference type="SUPFAM" id="SSF53187">
    <property type="entry name" value="Zn-dependent exopeptidases"/>
    <property type="match status" value="1"/>
</dbReference>
<evidence type="ECO:0000313" key="5">
    <source>
        <dbReference type="Proteomes" id="UP000240542"/>
    </source>
</evidence>
<dbReference type="CDD" id="cd02696">
    <property type="entry name" value="MurNAc-LAA"/>
    <property type="match status" value="1"/>
</dbReference>
<evidence type="ECO:0000313" key="4">
    <source>
        <dbReference type="EMBL" id="PSK99570.1"/>
    </source>
</evidence>
<name>A0A2P8DQU3_9ACTN</name>
<sequence>MFFGSAGEGSAGTDARGPVPRTAAVLAAAAALALCAACAGAGAEGGPAPPSPAPGADPDDNRGASRPGPSPQGGGAPGSGGTKSEGPLAGTTVAIDPGHNGGNADAAEEIAEPVPAGPAEKECDTVGASTNDGYPEHRFTWDFAKKLGKRLEAEGVKVVYTRTDDKGVGPCIDERAEIGNRAEADAAISIHADGSSADGSGFHVIAPGRIDGHTEDIVKPSRTLAEDVRDQFHELSGQPYSDYLGEDGIDVRTDLGGLNLSTVPKVFLEVGNMRNAEDAAKLTDPEWRVRAADATAAGVIRYLVGD</sequence>
<dbReference type="EMBL" id="PYGA01000003">
    <property type="protein sequence ID" value="PSK99570.1"/>
    <property type="molecule type" value="Genomic_DNA"/>
</dbReference>
<dbReference type="InterPro" id="IPR002508">
    <property type="entry name" value="MurNAc-LAA_cat"/>
</dbReference>
<dbReference type="AlphaFoldDB" id="A0A2P8DQU3"/>
<feature type="domain" description="MurNAc-LAA" evidence="3">
    <location>
        <begin position="176"/>
        <end position="300"/>
    </location>
</feature>
<organism evidence="4 5">
    <name type="scientific">Murinocardiopsis flavida</name>
    <dbReference type="NCBI Taxonomy" id="645275"/>
    <lineage>
        <taxon>Bacteria</taxon>
        <taxon>Bacillati</taxon>
        <taxon>Actinomycetota</taxon>
        <taxon>Actinomycetes</taxon>
        <taxon>Streptosporangiales</taxon>
        <taxon>Nocardiopsidaceae</taxon>
        <taxon>Murinocardiopsis</taxon>
    </lineage>
</organism>
<dbReference type="SMART" id="SM00646">
    <property type="entry name" value="Ami_3"/>
    <property type="match status" value="1"/>
</dbReference>
<keyword evidence="5" id="KW-1185">Reference proteome</keyword>
<dbReference type="PANTHER" id="PTHR30404:SF0">
    <property type="entry name" value="N-ACETYLMURAMOYL-L-ALANINE AMIDASE AMIC"/>
    <property type="match status" value="1"/>
</dbReference>
<accession>A0A2P8DQU3</accession>
<dbReference type="PANTHER" id="PTHR30404">
    <property type="entry name" value="N-ACETYLMURAMOYL-L-ALANINE AMIDASE"/>
    <property type="match status" value="1"/>
</dbReference>
<evidence type="ECO:0000259" key="3">
    <source>
        <dbReference type="SMART" id="SM00646"/>
    </source>
</evidence>
<dbReference type="GO" id="GO:0030288">
    <property type="term" value="C:outer membrane-bounded periplasmic space"/>
    <property type="evidence" value="ECO:0007669"/>
    <property type="project" value="TreeGrafter"/>
</dbReference>
<evidence type="ECO:0000256" key="1">
    <source>
        <dbReference type="ARBA" id="ARBA00022801"/>
    </source>
</evidence>
<feature type="compositionally biased region" description="Gly residues" evidence="2">
    <location>
        <begin position="71"/>
        <end position="83"/>
    </location>
</feature>
<dbReference type="Pfam" id="PF01520">
    <property type="entry name" value="Amidase_3"/>
    <property type="match status" value="1"/>
</dbReference>
<keyword evidence="1" id="KW-0378">Hydrolase</keyword>
<comment type="caution">
    <text evidence="4">The sequence shown here is derived from an EMBL/GenBank/DDBJ whole genome shotgun (WGS) entry which is preliminary data.</text>
</comment>
<feature type="region of interest" description="Disordered" evidence="2">
    <location>
        <begin position="40"/>
        <end position="105"/>
    </location>
</feature>
<dbReference type="GO" id="GO:0009253">
    <property type="term" value="P:peptidoglycan catabolic process"/>
    <property type="evidence" value="ECO:0007669"/>
    <property type="project" value="InterPro"/>
</dbReference>
<dbReference type="OrthoDB" id="3268878at2"/>
<protein>
    <submittedName>
        <fullName evidence="4">N-acetylmuramoyl-L-alanine amidase</fullName>
    </submittedName>
</protein>
<dbReference type="InterPro" id="IPR050695">
    <property type="entry name" value="N-acetylmuramoyl_amidase_3"/>
</dbReference>
<evidence type="ECO:0000256" key="2">
    <source>
        <dbReference type="SAM" id="MobiDB-lite"/>
    </source>
</evidence>